<evidence type="ECO:0000313" key="5">
    <source>
        <dbReference type="RefSeq" id="XP_016940899.3"/>
    </source>
</evidence>
<sequence>MKFNWATILLLGSVAVAAQKDNYCERNETTRILVPVTKQVIIVKPQSKWKIWKKPEKIVELHDSMEEQVTHQLVRECCPGYLQVESGLCEPICTRGCPAHASCAAPDRCECISGYISARSHQDGSHYCEPICQTQCPVGAQCVSPNTCACRDGYTQLQPTGDGVSADCAPICQVGDGCANGKCIDVERCSCNSGYRWDKTEERCAELSAEYSSEELDTTEGSSESWASSSTAAFTATECPENYVLFRGECREKQFNSNEAGCPTTECGPHQTCLESGKCQCSAGYVAEEISGASGTLSCRPTLFETMIHLDQATDDEDELNPWTIPIIGVASGALFVLLIVGLLGGKRYRQERAAVASKEMECQYSQKTVDVDEWVP</sequence>
<dbReference type="PANTHER" id="PTHR24047:SF32">
    <property type="entry name" value="FI01909P-RELATED"/>
    <property type="match status" value="1"/>
</dbReference>
<feature type="domain" description="EGF-like" evidence="3">
    <location>
        <begin position="131"/>
        <end position="169"/>
    </location>
</feature>
<keyword evidence="1" id="KW-0472">Membrane</keyword>
<dbReference type="SMART" id="SM00181">
    <property type="entry name" value="EGF"/>
    <property type="match status" value="4"/>
</dbReference>
<feature type="signal peptide" evidence="2">
    <location>
        <begin position="1"/>
        <end position="18"/>
    </location>
</feature>
<dbReference type="AlphaFoldDB" id="A0AB39ZQ66"/>
<evidence type="ECO:0000256" key="1">
    <source>
        <dbReference type="SAM" id="Phobius"/>
    </source>
</evidence>
<evidence type="ECO:0000313" key="4">
    <source>
        <dbReference type="Proteomes" id="UP001652628"/>
    </source>
</evidence>
<gene>
    <name evidence="5" type="primary">NimC4</name>
</gene>
<dbReference type="RefSeq" id="XP_016940899.3">
    <property type="nucleotide sequence ID" value="XM_017085410.4"/>
</dbReference>
<evidence type="ECO:0000256" key="2">
    <source>
        <dbReference type="SAM" id="SignalP"/>
    </source>
</evidence>
<accession>A0AB39ZQ66</accession>
<organism evidence="4 5">
    <name type="scientific">Drosophila suzukii</name>
    <name type="common">Spotted-wing drosophila fruit fly</name>
    <dbReference type="NCBI Taxonomy" id="28584"/>
    <lineage>
        <taxon>Eukaryota</taxon>
        <taxon>Metazoa</taxon>
        <taxon>Ecdysozoa</taxon>
        <taxon>Arthropoda</taxon>
        <taxon>Hexapoda</taxon>
        <taxon>Insecta</taxon>
        <taxon>Pterygota</taxon>
        <taxon>Neoptera</taxon>
        <taxon>Endopterygota</taxon>
        <taxon>Diptera</taxon>
        <taxon>Brachycera</taxon>
        <taxon>Muscomorpha</taxon>
        <taxon>Ephydroidea</taxon>
        <taxon>Drosophilidae</taxon>
        <taxon>Drosophila</taxon>
        <taxon>Sophophora</taxon>
    </lineage>
</organism>
<dbReference type="InterPro" id="IPR053255">
    <property type="entry name" value="EGF-like_domain"/>
</dbReference>
<name>A0AB39ZQ66_DROSZ</name>
<keyword evidence="1" id="KW-1133">Transmembrane helix</keyword>
<feature type="transmembrane region" description="Helical" evidence="1">
    <location>
        <begin position="323"/>
        <end position="344"/>
    </location>
</feature>
<proteinExistence type="predicted"/>
<dbReference type="Proteomes" id="UP001652628">
    <property type="component" value="Chromosome 2L"/>
</dbReference>
<keyword evidence="2" id="KW-0732">Signal</keyword>
<dbReference type="PANTHER" id="PTHR24047">
    <property type="entry name" value="FI01909P-RELATED"/>
    <property type="match status" value="1"/>
</dbReference>
<keyword evidence="4" id="KW-1185">Reference proteome</keyword>
<feature type="domain" description="EGF-like" evidence="3">
    <location>
        <begin position="249"/>
        <end position="300"/>
    </location>
</feature>
<reference evidence="5" key="2">
    <citation type="submission" date="2025-08" db="UniProtKB">
        <authorList>
            <consortium name="RefSeq"/>
        </authorList>
    </citation>
    <scope>IDENTIFICATION</scope>
</reference>
<dbReference type="Gene3D" id="2.10.25.10">
    <property type="entry name" value="Laminin"/>
    <property type="match status" value="2"/>
</dbReference>
<evidence type="ECO:0000259" key="3">
    <source>
        <dbReference type="SMART" id="SM00181"/>
    </source>
</evidence>
<reference evidence="4" key="1">
    <citation type="submission" date="2025-05" db="UniProtKB">
        <authorList>
            <consortium name="RefSeq"/>
        </authorList>
    </citation>
    <scope>NUCLEOTIDE SEQUENCE [LARGE SCALE GENOMIC DNA]</scope>
</reference>
<keyword evidence="1" id="KW-0812">Transmembrane</keyword>
<dbReference type="InterPro" id="IPR000742">
    <property type="entry name" value="EGF"/>
</dbReference>
<protein>
    <submittedName>
        <fullName evidence="5">Epidermal growth factor-like protein 6</fullName>
    </submittedName>
</protein>
<dbReference type="GeneID" id="108018032"/>
<feature type="domain" description="EGF-like" evidence="3">
    <location>
        <begin position="92"/>
        <end position="129"/>
    </location>
</feature>
<feature type="chain" id="PRO_5046529945" evidence="2">
    <location>
        <begin position="19"/>
        <end position="377"/>
    </location>
</feature>
<feature type="domain" description="EGF-like" evidence="3">
    <location>
        <begin position="171"/>
        <end position="205"/>
    </location>
</feature>